<dbReference type="InterPro" id="IPR011011">
    <property type="entry name" value="Znf_FYVE_PHD"/>
</dbReference>
<dbReference type="Pfam" id="PF00118">
    <property type="entry name" value="Cpn60_TCP1"/>
    <property type="match status" value="1"/>
</dbReference>
<feature type="domain" description="PIPK" evidence="16">
    <location>
        <begin position="2050"/>
        <end position="2390"/>
    </location>
</feature>
<evidence type="ECO:0000313" key="17">
    <source>
        <dbReference type="EMBL" id="KAK5090346.1"/>
    </source>
</evidence>
<evidence type="ECO:0000256" key="14">
    <source>
        <dbReference type="SAM" id="MobiDB-lite"/>
    </source>
</evidence>
<feature type="compositionally biased region" description="Polar residues" evidence="14">
    <location>
        <begin position="192"/>
        <end position="205"/>
    </location>
</feature>
<keyword evidence="9 12" id="KW-0067">ATP-binding</keyword>
<feature type="region of interest" description="Disordered" evidence="14">
    <location>
        <begin position="634"/>
        <end position="662"/>
    </location>
</feature>
<evidence type="ECO:0000256" key="6">
    <source>
        <dbReference type="ARBA" id="ARBA00022771"/>
    </source>
</evidence>
<feature type="compositionally biased region" description="Polar residues" evidence="14">
    <location>
        <begin position="1598"/>
        <end position="1607"/>
    </location>
</feature>
<name>A0AAN7YKF4_9EURO</name>
<comment type="catalytic activity">
    <reaction evidence="1">
        <text>a 1,2-diacyl-sn-glycero-3-phospho-(1D-myo-inositol-3-phosphate) + ATP = a 1,2-diacyl-sn-glycero-3-phospho-(1D-myo-inositol-3,5-bisphosphate) + ADP + H(+)</text>
        <dbReference type="Rhea" id="RHEA:13609"/>
        <dbReference type="ChEBI" id="CHEBI:15378"/>
        <dbReference type="ChEBI" id="CHEBI:30616"/>
        <dbReference type="ChEBI" id="CHEBI:57923"/>
        <dbReference type="ChEBI" id="CHEBI:58088"/>
        <dbReference type="ChEBI" id="CHEBI:456216"/>
        <dbReference type="EC" id="2.7.1.150"/>
    </reaction>
</comment>
<dbReference type="Gene3D" id="3.30.810.10">
    <property type="entry name" value="2-Layer Sandwich"/>
    <property type="match status" value="1"/>
</dbReference>
<feature type="region of interest" description="Disordered" evidence="14">
    <location>
        <begin position="2402"/>
        <end position="2447"/>
    </location>
</feature>
<dbReference type="InterPro" id="IPR013083">
    <property type="entry name" value="Znf_RING/FYVE/PHD"/>
</dbReference>
<evidence type="ECO:0000256" key="13">
    <source>
        <dbReference type="SAM" id="Coils"/>
    </source>
</evidence>
<evidence type="ECO:0000313" key="18">
    <source>
        <dbReference type="Proteomes" id="UP001309876"/>
    </source>
</evidence>
<feature type="region of interest" description="Disordered" evidence="14">
    <location>
        <begin position="1050"/>
        <end position="1120"/>
    </location>
</feature>
<dbReference type="SMART" id="SM00064">
    <property type="entry name" value="FYVE"/>
    <property type="match status" value="1"/>
</dbReference>
<dbReference type="GO" id="GO:0000285">
    <property type="term" value="F:1-phosphatidylinositol-3-phosphate 5-kinase activity"/>
    <property type="evidence" value="ECO:0007669"/>
    <property type="project" value="UniProtKB-EC"/>
</dbReference>
<feature type="compositionally biased region" description="Polar residues" evidence="14">
    <location>
        <begin position="255"/>
        <end position="266"/>
    </location>
</feature>
<feature type="compositionally biased region" description="Basic residues" evidence="14">
    <location>
        <begin position="575"/>
        <end position="592"/>
    </location>
</feature>
<dbReference type="FunFam" id="3.30.800.10:FF:000005">
    <property type="entry name" value="1-phosphatidylinositol-3-phosphate 5-kinase (Fab1)"/>
    <property type="match status" value="1"/>
</dbReference>
<feature type="region of interest" description="Disordered" evidence="14">
    <location>
        <begin position="192"/>
        <end position="294"/>
    </location>
</feature>
<keyword evidence="18" id="KW-1185">Reference proteome</keyword>
<dbReference type="GO" id="GO:0008270">
    <property type="term" value="F:zinc ion binding"/>
    <property type="evidence" value="ECO:0007669"/>
    <property type="project" value="UniProtKB-KW"/>
</dbReference>
<dbReference type="InterPro" id="IPR027409">
    <property type="entry name" value="GroEL-like_apical_dom_sf"/>
</dbReference>
<keyword evidence="6 11" id="KW-0863">Zinc-finger</keyword>
<dbReference type="Pfam" id="PF01363">
    <property type="entry name" value="FYVE"/>
    <property type="match status" value="1"/>
</dbReference>
<dbReference type="GO" id="GO:0005524">
    <property type="term" value="F:ATP binding"/>
    <property type="evidence" value="ECO:0007669"/>
    <property type="project" value="UniProtKB-UniRule"/>
</dbReference>
<dbReference type="SUPFAM" id="SSF56104">
    <property type="entry name" value="SAICAR synthase-like"/>
    <property type="match status" value="1"/>
</dbReference>
<dbReference type="FunFam" id="3.30.40.10:FF:000283">
    <property type="entry name" value="1-phosphatidylinositol-3-phosphate 5-kinase (Fab1)"/>
    <property type="match status" value="1"/>
</dbReference>
<evidence type="ECO:0000256" key="10">
    <source>
        <dbReference type="ARBA" id="ARBA00075294"/>
    </source>
</evidence>
<dbReference type="Gene3D" id="3.30.800.10">
    <property type="entry name" value="Phosphatidylinositol Phosphate Kinase II Beta"/>
    <property type="match status" value="1"/>
</dbReference>
<evidence type="ECO:0000256" key="9">
    <source>
        <dbReference type="ARBA" id="ARBA00022840"/>
    </source>
</evidence>
<evidence type="ECO:0000256" key="5">
    <source>
        <dbReference type="ARBA" id="ARBA00022741"/>
    </source>
</evidence>
<feature type="compositionally biased region" description="Polar residues" evidence="14">
    <location>
        <begin position="1780"/>
        <end position="1790"/>
    </location>
</feature>
<dbReference type="PROSITE" id="PS50178">
    <property type="entry name" value="ZF_FYVE"/>
    <property type="match status" value="1"/>
</dbReference>
<keyword evidence="4" id="KW-0479">Metal-binding</keyword>
<dbReference type="EC" id="2.7.1.150" evidence="2"/>
<sequence>MPSDSTSTSIFSPPQNTSPRRARGESRASLASNAATRSISHPANEHAVPTSVVQDLTSFSDLTEPPPSTSQPENKGLTGDIQGGLSGLYSKFKATVGGVKDSDRTIATTPTIHTTPGTNTSTTSGMTSLVQSSHVLASDTANKMELSMSRFNPKAGKLAMSSPGLRSPNAATMPANLADPALTELTIHATSNVRSHSRAGSSQGLDDSHHSDRSVLSPSDEQNLRKVLSKIDHDSRSALPRHERQPPSLTRIDTKISTHSRNNSEVPAQIQKPKDISKSHHVPQTATKDDPLINVVPVQHESPIDRRSTLSPLDLLADHDSGYQITDSVTTRRAVSPTSQSKISAPRPAHKVSHSKLPGFQGSRASSTDSGRTSGILAVNKDTRAIPEDGYTEEYQYTHYPRPSSRLRSRLLAREFWMKDENARDCFRCGELFTTFRRKHHCRICGQIFDNKCTALVSGTYFDLPGPIRVCKPCEAIITFHDDDSSDYSEDTTAADLSARPRTPDHSLARYDDDNVSMVSQSLEHISRTPVMNYPVRRAFDKSNRSSAIFEFDAPDRGLHRPSSSRSLRTAHAMTHGHKRHHSKHTHIRSLKPYHEERVPFQRQNLDDVKGQRTSAFHRDSVIDPELAQYLSDDASSDDEPILQPSASSEKLSRSGPDNDRTTISSLLAAVRKGRSRIGDRSIAGFLNLNARDVDDAASLVSARAIDGSKPSRKRNLSVASSVHTRPTPRATRERLQIALPVGAEADATTTTMSRGSRMIRSASMHGLGAPKMELNRASLQHVHKMLRQLLNRRKIQKISSWENALMPILLRATDDVDPDVQGGDDLDIRHYVKLKKIPGGRPMDTSYTSGYIFSKNVALKSMQRTILRPRILIITFPIEYARTEAHFMSLDPVIRQEREYLQNLVSRIAALKPDVLLAQRNISGLALQLLDKANIAVVYNVKPSVLEAVSRCTDTAQYSSMDKLALPAEELGTCELFEVRTYLTNGRRKNYIYLSGCDPKLGCTIALRGAPREVLIGIKEIADFMIYVVYNLKLETCLMRDEWASLPLSDESGRNLGTTKVRKQSSPSRVSNENTVSSDNQIHAQGEQPFDKEAVGPEPESEMKVKKRNPNENPKNVPTPKFYQYMADEDEDKVLSSSPFVKFSPPYLKTRAQELEKRVNWLQKLRNQDLSDSVSPEEKAKQKFTLIVPEMVHNPFKGASRKVREIVHAVHNSEYEKALDHYHAQRKLWDTLRENNFYLFQPEAHQQIVVLFSTVSTFTHVPCLGPEILAFNYYDDSEASSNTRVEADCTLGQYVEDLCYRANDICPALESCGKRMHEHQRQYVHGEAQVTVCLEPYPPKLRGMQDVILMWSTCKICGTETTVTPMSQSTWKYSFAKYLELSFWSADLHARAGICHHDLHRDHLRYFGYRGFALRVHYDAINLLEVVVPHMLITWKVDNDLLFRNEVFTKLEHRITRFMVSVKLRLKSINVEALLPESAEPCRSAVERLTQKANEDHIALIKLLQEQYTNSRHWEVIPLNLAMRLLQQKVAEWDEAFLKFEKDFFPSEKDIRRLATLQLKRIFLDRDVSVTSLTSTDELPSPTGVIEPVEEKDPESPGTTRKLSPEKTQNVLQSVMEEHIGSSASADDEKAGRSVVPVQPQPVPTTERLSIPNDLHRASTDLGHLDLAVSGSLSKSATVPEIEPSDISPRDNGSEAIISSSPKERSNIHDKEDDVPETKERQASADEVSGPTAAAKEQLSAPGPPVSRRSTISRPNSPMLTRAQSQPLGSVPQRKDSTMSRQSTLSALNALNGFGSGLDRKTSDAQQESSQKKLSERFGLSQSKHHKSLIPRAISNRKDSRVSNLAKHFEQLTREFEQARLRERRLKASTVSRSQIYPSFAPKPTVEVYNTVDEAVSAVDDSEETLDIPENNTVDSVETTAQAMAKTNRPPAPGNDVHEETDHTDTAPSAPEPNVDLQPSSHAPSDTEDKTDTEDDEIEDILLPDSPEDLLRLSKEDVEFKELPKHERTSLMKLLTNFWAERSSSGWSSLEYPLSASDHIFQDCDIIVREDELSSLIAFALDSEAYKARMQEISAQTTKEQLLAMSKEEREMTPAERSMKCKNSNHLRYAFTEKDAKMLCKVFFAEQFDAMRQKCGVAERFVESMSRCMKFDSRGGKSKSLFLKTLDDRFVLKSLSPVETQSFLKFAPQYFSMVSEAFFHGMPSVIAKMLGFYQIIVKNPATGVEHNWFLLVMENLFYDRVPTRIFDLKGSMRNRKVNATGERNEVLLDENMVDYIYESPLFTREHSKLALRNSVYNDTLFLERMEVMDYSLMIAIDEARKELVIGIIDCIRTYTWDKKLESWIKDRGFIGAVASGVAGAAVSGQKNRPTVTSPKEYKKRFREAMIRYVLEAPSCWSRLRTREEEEEERRMARAEARRMELEKRKKDEHGHEEDLEQPHEESHNPD</sequence>
<keyword evidence="8" id="KW-0862">Zinc</keyword>
<evidence type="ECO:0000256" key="3">
    <source>
        <dbReference type="ARBA" id="ARBA00022679"/>
    </source>
</evidence>
<dbReference type="SUPFAM" id="SSF57903">
    <property type="entry name" value="FYVE/PHD zinc finger"/>
    <property type="match status" value="1"/>
</dbReference>
<evidence type="ECO:0000256" key="2">
    <source>
        <dbReference type="ARBA" id="ARBA00012009"/>
    </source>
</evidence>
<keyword evidence="3 12" id="KW-0808">Transferase</keyword>
<feature type="compositionally biased region" description="Basic and acidic residues" evidence="14">
    <location>
        <begin position="1703"/>
        <end position="1725"/>
    </location>
</feature>
<keyword evidence="5 12" id="KW-0547">Nucleotide-binding</keyword>
<feature type="compositionally biased region" description="Basic and acidic residues" evidence="14">
    <location>
        <begin position="1937"/>
        <end position="1946"/>
    </location>
</feature>
<feature type="compositionally biased region" description="Basic and acidic residues" evidence="14">
    <location>
        <begin position="651"/>
        <end position="661"/>
    </location>
</feature>
<organism evidence="17 18">
    <name type="scientific">Lithohypha guttulata</name>
    <dbReference type="NCBI Taxonomy" id="1690604"/>
    <lineage>
        <taxon>Eukaryota</taxon>
        <taxon>Fungi</taxon>
        <taxon>Dikarya</taxon>
        <taxon>Ascomycota</taxon>
        <taxon>Pezizomycotina</taxon>
        <taxon>Eurotiomycetes</taxon>
        <taxon>Chaetothyriomycetidae</taxon>
        <taxon>Chaetothyriales</taxon>
        <taxon>Trichomeriaceae</taxon>
        <taxon>Lithohypha</taxon>
    </lineage>
</organism>
<feature type="region of interest" description="Disordered" evidence="14">
    <location>
        <begin position="1926"/>
        <end position="1983"/>
    </location>
</feature>
<evidence type="ECO:0000256" key="12">
    <source>
        <dbReference type="PROSITE-ProRule" id="PRU00781"/>
    </source>
</evidence>
<feature type="region of interest" description="Disordered" evidence="14">
    <location>
        <begin position="1623"/>
        <end position="1654"/>
    </location>
</feature>
<dbReference type="CDD" id="cd03334">
    <property type="entry name" value="Fab1_TCP"/>
    <property type="match status" value="1"/>
</dbReference>
<feature type="compositionally biased region" description="Basic and acidic residues" evidence="14">
    <location>
        <begin position="229"/>
        <end position="245"/>
    </location>
</feature>
<dbReference type="InterPro" id="IPR002423">
    <property type="entry name" value="Cpn60/GroEL/TCP-1"/>
</dbReference>
<feature type="compositionally biased region" description="Basic and acidic residues" evidence="14">
    <location>
        <begin position="593"/>
        <end position="621"/>
    </location>
</feature>
<dbReference type="Gene3D" id="3.50.7.10">
    <property type="entry name" value="GroEL"/>
    <property type="match status" value="1"/>
</dbReference>
<feature type="region of interest" description="Disordered" evidence="14">
    <location>
        <begin position="1"/>
        <end position="83"/>
    </location>
</feature>
<evidence type="ECO:0000256" key="11">
    <source>
        <dbReference type="PROSITE-ProRule" id="PRU00091"/>
    </source>
</evidence>
<dbReference type="EMBL" id="JAVRRJ010000001">
    <property type="protein sequence ID" value="KAK5090346.1"/>
    <property type="molecule type" value="Genomic_DNA"/>
</dbReference>
<feature type="compositionally biased region" description="Polar residues" evidence="14">
    <location>
        <begin position="1749"/>
        <end position="1769"/>
    </location>
</feature>
<dbReference type="GO" id="GO:0010008">
    <property type="term" value="C:endosome membrane"/>
    <property type="evidence" value="ECO:0007669"/>
    <property type="project" value="TreeGrafter"/>
</dbReference>
<keyword evidence="7 12" id="KW-0418">Kinase</keyword>
<feature type="region of interest" description="Disordered" evidence="14">
    <location>
        <begin position="329"/>
        <end position="374"/>
    </location>
</feature>
<evidence type="ECO:0000256" key="7">
    <source>
        <dbReference type="ARBA" id="ARBA00022777"/>
    </source>
</evidence>
<dbReference type="PANTHER" id="PTHR45748:SF7">
    <property type="entry name" value="1-PHOSPHATIDYLINOSITOL 3-PHOSPHATE 5-KINASE-RELATED"/>
    <property type="match status" value="1"/>
</dbReference>
<feature type="region of interest" description="Disordered" evidence="14">
    <location>
        <begin position="484"/>
        <end position="510"/>
    </location>
</feature>
<evidence type="ECO:0000259" key="16">
    <source>
        <dbReference type="PROSITE" id="PS51455"/>
    </source>
</evidence>
<dbReference type="Proteomes" id="UP001309876">
    <property type="component" value="Unassembled WGS sequence"/>
</dbReference>
<dbReference type="InterPro" id="IPR027483">
    <property type="entry name" value="PInositol-4-P-4/5-kinase_C_sf"/>
</dbReference>
<dbReference type="PANTHER" id="PTHR45748">
    <property type="entry name" value="1-PHOSPHATIDYLINOSITOL 3-PHOSPHATE 5-KINASE-RELATED"/>
    <property type="match status" value="1"/>
</dbReference>
<dbReference type="InterPro" id="IPR027484">
    <property type="entry name" value="PInositol-4-P-5-kinase_N"/>
</dbReference>
<proteinExistence type="predicted"/>
<dbReference type="Pfam" id="PF01504">
    <property type="entry name" value="PIP5K"/>
    <property type="match status" value="1"/>
</dbReference>
<feature type="compositionally biased region" description="Polar residues" evidence="14">
    <location>
        <begin position="1"/>
        <end position="19"/>
    </location>
</feature>
<gene>
    <name evidence="17" type="primary">MDM12_1</name>
    <name evidence="17" type="ORF">LTR05_000518</name>
</gene>
<dbReference type="SMART" id="SM00330">
    <property type="entry name" value="PIPKc"/>
    <property type="match status" value="1"/>
</dbReference>
<reference evidence="17 18" key="1">
    <citation type="submission" date="2023-08" db="EMBL/GenBank/DDBJ databases">
        <title>Black Yeasts Isolated from many extreme environments.</title>
        <authorList>
            <person name="Coleine C."/>
            <person name="Stajich J.E."/>
            <person name="Selbmann L."/>
        </authorList>
    </citation>
    <scope>NUCLEOTIDE SEQUENCE [LARGE SCALE GENOMIC DNA]</scope>
    <source>
        <strain evidence="17 18">CCFEE 5910</strain>
    </source>
</reference>
<feature type="compositionally biased region" description="Polar residues" evidence="14">
    <location>
        <begin position="29"/>
        <end position="41"/>
    </location>
</feature>
<dbReference type="InterPro" id="IPR002498">
    <property type="entry name" value="PInositol-4-P-4/5-kinase_core"/>
</dbReference>
<feature type="compositionally biased region" description="Polar residues" evidence="14">
    <location>
        <begin position="51"/>
        <end position="61"/>
    </location>
</feature>
<dbReference type="GO" id="GO:0000329">
    <property type="term" value="C:fungal-type vacuole membrane"/>
    <property type="evidence" value="ECO:0007669"/>
    <property type="project" value="TreeGrafter"/>
</dbReference>
<keyword evidence="13" id="KW-0175">Coiled coil</keyword>
<evidence type="ECO:0000259" key="15">
    <source>
        <dbReference type="PROSITE" id="PS50178"/>
    </source>
</evidence>
<feature type="region of interest" description="Disordered" evidence="14">
    <location>
        <begin position="1575"/>
        <end position="1607"/>
    </location>
</feature>
<dbReference type="CDD" id="cd17300">
    <property type="entry name" value="PIPKc_PIKfyve"/>
    <property type="match status" value="1"/>
</dbReference>
<feature type="domain" description="FYVE-type" evidence="15">
    <location>
        <begin position="420"/>
        <end position="479"/>
    </location>
</feature>
<dbReference type="Gene3D" id="3.30.40.10">
    <property type="entry name" value="Zinc/RING finger domain, C3HC4 (zinc finger)"/>
    <property type="match status" value="1"/>
</dbReference>
<dbReference type="FunFam" id="3.50.7.10:FF:000007">
    <property type="entry name" value="1-phosphatidylinositol 3-phosphate 5-kinase isoform X1"/>
    <property type="match status" value="1"/>
</dbReference>
<feature type="compositionally biased region" description="Acidic residues" evidence="14">
    <location>
        <begin position="1972"/>
        <end position="1983"/>
    </location>
</feature>
<dbReference type="PROSITE" id="PS51455">
    <property type="entry name" value="PIPK"/>
    <property type="match status" value="1"/>
</dbReference>
<comment type="caution">
    <text evidence="17">The sequence shown here is derived from an EMBL/GenBank/DDBJ whole genome shotgun (WGS) entry which is preliminary data.</text>
</comment>
<dbReference type="InterPro" id="IPR017455">
    <property type="entry name" value="Znf_FYVE-rel"/>
</dbReference>
<feature type="compositionally biased region" description="Polar residues" evidence="14">
    <location>
        <begin position="329"/>
        <end position="343"/>
    </location>
</feature>
<accession>A0AAN7YKF4</accession>
<protein>
    <recommendedName>
        <fullName evidence="2">1-phosphatidylinositol-3-phosphate 5-kinase</fullName>
        <ecNumber evidence="2">2.7.1.150</ecNumber>
    </recommendedName>
    <alternativeName>
        <fullName evidence="10">Type III PIP kinase</fullName>
    </alternativeName>
</protein>
<feature type="region of interest" description="Disordered" evidence="14">
    <location>
        <begin position="709"/>
        <end position="731"/>
    </location>
</feature>
<evidence type="ECO:0000256" key="4">
    <source>
        <dbReference type="ARBA" id="ARBA00022723"/>
    </source>
</evidence>
<feature type="region of interest" description="Disordered" evidence="14">
    <location>
        <begin position="555"/>
        <end position="621"/>
    </location>
</feature>
<dbReference type="FunFam" id="3.30.810.10:FF:000001">
    <property type="entry name" value="1-phosphatidylinositol 3-phosphate 5-kinase FAB1"/>
    <property type="match status" value="1"/>
</dbReference>
<dbReference type="GO" id="GO:0046854">
    <property type="term" value="P:phosphatidylinositol phosphate biosynthetic process"/>
    <property type="evidence" value="ECO:0007669"/>
    <property type="project" value="TreeGrafter"/>
</dbReference>
<feature type="coiled-coil region" evidence="13">
    <location>
        <begin position="1843"/>
        <end position="1870"/>
    </location>
</feature>
<dbReference type="InterPro" id="IPR044769">
    <property type="entry name" value="PIKfyve_PIPKc"/>
</dbReference>
<dbReference type="SUPFAM" id="SSF52029">
    <property type="entry name" value="GroEL apical domain-like"/>
    <property type="match status" value="1"/>
</dbReference>
<evidence type="ECO:0000256" key="8">
    <source>
        <dbReference type="ARBA" id="ARBA00022833"/>
    </source>
</evidence>
<feature type="compositionally biased region" description="Polar residues" evidence="14">
    <location>
        <begin position="1065"/>
        <end position="1084"/>
    </location>
</feature>
<dbReference type="InterPro" id="IPR000306">
    <property type="entry name" value="Znf_FYVE"/>
</dbReference>
<feature type="compositionally biased region" description="Polar residues" evidence="14">
    <location>
        <begin position="363"/>
        <end position="373"/>
    </location>
</feature>
<evidence type="ECO:0000256" key="1">
    <source>
        <dbReference type="ARBA" id="ARBA00000768"/>
    </source>
</evidence>
<feature type="region of interest" description="Disordered" evidence="14">
    <location>
        <begin position="1675"/>
        <end position="1837"/>
    </location>
</feature>